<feature type="compositionally biased region" description="Basic and acidic residues" evidence="1">
    <location>
        <begin position="229"/>
        <end position="242"/>
    </location>
</feature>
<feature type="region of interest" description="Disordered" evidence="1">
    <location>
        <begin position="479"/>
        <end position="553"/>
    </location>
</feature>
<proteinExistence type="predicted"/>
<feature type="compositionally biased region" description="Basic and acidic residues" evidence="1">
    <location>
        <begin position="251"/>
        <end position="264"/>
    </location>
</feature>
<feature type="region of interest" description="Disordered" evidence="1">
    <location>
        <begin position="105"/>
        <end position="307"/>
    </location>
</feature>
<protein>
    <submittedName>
        <fullName evidence="2">Uncharacterized protein</fullName>
    </submittedName>
</protein>
<feature type="compositionally biased region" description="Acidic residues" evidence="1">
    <location>
        <begin position="209"/>
        <end position="228"/>
    </location>
</feature>
<reference evidence="2" key="1">
    <citation type="journal article" date="2019" name="Sci. Rep.">
        <title>Draft genome of Tanacetum cinerariifolium, the natural source of mosquito coil.</title>
        <authorList>
            <person name="Yamashiro T."/>
            <person name="Shiraishi A."/>
            <person name="Satake H."/>
            <person name="Nakayama K."/>
        </authorList>
    </citation>
    <scope>NUCLEOTIDE SEQUENCE</scope>
</reference>
<accession>A0A699K6L9</accession>
<evidence type="ECO:0000256" key="1">
    <source>
        <dbReference type="SAM" id="MobiDB-lite"/>
    </source>
</evidence>
<feature type="compositionally biased region" description="Polar residues" evidence="1">
    <location>
        <begin position="186"/>
        <end position="198"/>
    </location>
</feature>
<name>A0A699K6L9_TANCI</name>
<dbReference type="AlphaFoldDB" id="A0A699K6L9"/>
<evidence type="ECO:0000313" key="2">
    <source>
        <dbReference type="EMBL" id="GFA74315.1"/>
    </source>
</evidence>
<feature type="compositionally biased region" description="Low complexity" evidence="1">
    <location>
        <begin position="120"/>
        <end position="143"/>
    </location>
</feature>
<feature type="compositionally biased region" description="Basic and acidic residues" evidence="1">
    <location>
        <begin position="498"/>
        <end position="508"/>
    </location>
</feature>
<feature type="compositionally biased region" description="Acidic residues" evidence="1">
    <location>
        <begin position="275"/>
        <end position="289"/>
    </location>
</feature>
<sequence>MLHISPRIPGQYFAELPFEEEILEFLRFLGHSTSIKTLTDPSIPRRNRVNWHYVRDDVLFSTIKVVSRHQTTQQYGVILPIELTNDDIRNNKAYKEYYACATGEATPKPKASARKKTGGSASSTTPLTSIATPTPTTTVVAAPRLSAAAKGKQPARATTPTKPTDVERTEAKQLKIVLKRSRQETHISQQHGSGTDEGTGSRPGVSDVPSDDSEEELSWNSSDDEDVDEQTKGREESEGDKTDESDDEDEISKIGEQEVTKSDEGDNEAIVIERESEDEETREQEEESFDPIPQTPEDNEDDDNNVEDRGLRIGLESLFTTGSTTVTPIPSPQSTMTPSIISTFTSASQLPTPPTQIPSLDLQSLLTFASVFHFEDRVKSLKDNFSNISGIVNQYMHQQMPEVKIIKERVKTQVKAQVTRILPIIEEAVNAQLEAEVLTRSSHSSRTSYAVAADLSEMELKKILIDKMEGNKFIQESTILKRRREDDDQEGPSAGSDRGSKRQREGGEHASASTPSEPGTGSAGRTTTRSQSRQLSASESAFAEEPVQPTCQMEEPSHSMFEIGADDQPIIQTTQHPEWFSRPRRPPTPDRDWNKYVPAAQGKAQSWISALEKQTNARSSFNELLDTPIDFSNFIMNRLGVDTLTPKLLAGPTYELMRGSCHSLTELEYHLEEVYKATMDQLDWVNPEGK</sequence>
<gene>
    <name evidence="2" type="ORF">Tci_646287</name>
</gene>
<feature type="compositionally biased region" description="Basic and acidic residues" evidence="1">
    <location>
        <begin position="164"/>
        <end position="173"/>
    </location>
</feature>
<feature type="compositionally biased region" description="Low complexity" evidence="1">
    <location>
        <begin position="519"/>
        <end position="538"/>
    </location>
</feature>
<comment type="caution">
    <text evidence="2">The sequence shown here is derived from an EMBL/GenBank/DDBJ whole genome shotgun (WGS) entry which is preliminary data.</text>
</comment>
<dbReference type="EMBL" id="BKCJ010479500">
    <property type="protein sequence ID" value="GFA74315.1"/>
    <property type="molecule type" value="Genomic_DNA"/>
</dbReference>
<organism evidence="2">
    <name type="scientific">Tanacetum cinerariifolium</name>
    <name type="common">Dalmatian daisy</name>
    <name type="synonym">Chrysanthemum cinerariifolium</name>
    <dbReference type="NCBI Taxonomy" id="118510"/>
    <lineage>
        <taxon>Eukaryota</taxon>
        <taxon>Viridiplantae</taxon>
        <taxon>Streptophyta</taxon>
        <taxon>Embryophyta</taxon>
        <taxon>Tracheophyta</taxon>
        <taxon>Spermatophyta</taxon>
        <taxon>Magnoliopsida</taxon>
        <taxon>eudicotyledons</taxon>
        <taxon>Gunneridae</taxon>
        <taxon>Pentapetalae</taxon>
        <taxon>asterids</taxon>
        <taxon>campanulids</taxon>
        <taxon>Asterales</taxon>
        <taxon>Asteraceae</taxon>
        <taxon>Asteroideae</taxon>
        <taxon>Anthemideae</taxon>
        <taxon>Anthemidinae</taxon>
        <taxon>Tanacetum</taxon>
    </lineage>
</organism>